<evidence type="ECO:0000256" key="12">
    <source>
        <dbReference type="PIRSR" id="PIRSR603739-50"/>
    </source>
</evidence>
<comment type="similarity">
    <text evidence="3">Belongs to the radical SAM superfamily. KamA family.</text>
</comment>
<dbReference type="SFLD" id="SFLDS00029">
    <property type="entry name" value="Radical_SAM"/>
    <property type="match status" value="1"/>
</dbReference>
<keyword evidence="7 12" id="KW-0663">Pyridoxal phosphate</keyword>
<evidence type="ECO:0000256" key="5">
    <source>
        <dbReference type="ARBA" id="ARBA00022691"/>
    </source>
</evidence>
<dbReference type="InterPro" id="IPR025895">
    <property type="entry name" value="LAM_C_dom"/>
</dbReference>
<feature type="binding site" evidence="11">
    <location>
        <position position="137"/>
    </location>
    <ligand>
        <name>[4Fe-4S] cluster</name>
        <dbReference type="ChEBI" id="CHEBI:49883"/>
        <note>4Fe-4S-S-AdoMet</note>
    </ligand>
</feature>
<feature type="domain" description="Radical SAM core" evidence="13">
    <location>
        <begin position="116"/>
        <end position="330"/>
    </location>
</feature>
<evidence type="ECO:0000256" key="8">
    <source>
        <dbReference type="ARBA" id="ARBA00023004"/>
    </source>
</evidence>
<dbReference type="InterPro" id="IPR013785">
    <property type="entry name" value="Aldolase_TIM"/>
</dbReference>
<keyword evidence="9 11" id="KW-0411">Iron-sulfur</keyword>
<evidence type="ECO:0000313" key="15">
    <source>
        <dbReference type="Proteomes" id="UP000823964"/>
    </source>
</evidence>
<dbReference type="AlphaFoldDB" id="A0A9D2AHV9"/>
<dbReference type="PANTHER" id="PTHR30538:SF1">
    <property type="entry name" value="L-LYSINE 2,3-AMINOMUTASE"/>
    <property type="match status" value="1"/>
</dbReference>
<evidence type="ECO:0000256" key="7">
    <source>
        <dbReference type="ARBA" id="ARBA00022898"/>
    </source>
</evidence>
<dbReference type="CDD" id="cd01335">
    <property type="entry name" value="Radical_SAM"/>
    <property type="match status" value="1"/>
</dbReference>
<dbReference type="Gene3D" id="6.10.140.1170">
    <property type="match status" value="1"/>
</dbReference>
<dbReference type="GO" id="GO:0016853">
    <property type="term" value="F:isomerase activity"/>
    <property type="evidence" value="ECO:0007669"/>
    <property type="project" value="UniProtKB-KW"/>
</dbReference>
<proteinExistence type="inferred from homology"/>
<evidence type="ECO:0000256" key="11">
    <source>
        <dbReference type="PIRSR" id="PIRSR004911-1"/>
    </source>
</evidence>
<evidence type="ECO:0000256" key="6">
    <source>
        <dbReference type="ARBA" id="ARBA00022723"/>
    </source>
</evidence>
<evidence type="ECO:0000256" key="4">
    <source>
        <dbReference type="ARBA" id="ARBA00022485"/>
    </source>
</evidence>
<dbReference type="PIRSF" id="PIRSF004911">
    <property type="entry name" value="DUF160"/>
    <property type="match status" value="1"/>
</dbReference>
<dbReference type="Pfam" id="PF12544">
    <property type="entry name" value="LAM_C"/>
    <property type="match status" value="1"/>
</dbReference>
<dbReference type="SFLD" id="SFLDG01070">
    <property type="entry name" value="PLP-dependent"/>
    <property type="match status" value="1"/>
</dbReference>
<dbReference type="NCBIfam" id="TIGR00238">
    <property type="entry name" value="KamA family radical SAM protein"/>
    <property type="match status" value="1"/>
</dbReference>
<sequence length="376" mass="42275">MNTADFEKLPPALRQGASQDEWDTAVWQLRHSFRNAEQLSRVLHLSDDEQCALRTAGQRLAIRITPHFLSLIDPDAPDDPLRLQVIPRSAELTRSPEELTDPCGEEKDMVAPGLVHRYPDRVLLLCTDRCASYCRYCTRSRLVSGTGSRRLHTDFDAALAYLRDHRDVRDVLLSGGDPLLLPDARLDAILTSLRAIPHLELLRIGTRVPIMLPQRITPQLCAMLRRHSPLFISVHCNHPRELCADAERALGLLVDHGLPLGSQSVLLRGVNDKLSTQLSLSHRLLQCRVKPYYLYQCDLAPGTRHFRTDIRDGLRLIAGMRGHTSGYGVPLYVVDAPGGGGKIPLNPDTIVQQDEQGFRLVNYRGRHYHYPVAPRS</sequence>
<keyword evidence="5" id="KW-0949">S-adenosyl-L-methionine</keyword>
<protein>
    <submittedName>
        <fullName evidence="14">KamA family radical SAM protein</fullName>
    </submittedName>
</protein>
<reference evidence="14" key="2">
    <citation type="submission" date="2021-04" db="EMBL/GenBank/DDBJ databases">
        <authorList>
            <person name="Gilroy R."/>
        </authorList>
    </citation>
    <scope>NUCLEOTIDE SEQUENCE</scope>
    <source>
        <strain evidence="14">14975</strain>
    </source>
</reference>
<evidence type="ECO:0000256" key="9">
    <source>
        <dbReference type="ARBA" id="ARBA00023014"/>
    </source>
</evidence>
<feature type="binding site" evidence="11">
    <location>
        <position position="134"/>
    </location>
    <ligand>
        <name>[4Fe-4S] cluster</name>
        <dbReference type="ChEBI" id="CHEBI:49883"/>
        <note>4Fe-4S-S-AdoMet</note>
    </ligand>
</feature>
<keyword evidence="4 11" id="KW-0004">4Fe-4S</keyword>
<dbReference type="Proteomes" id="UP000823964">
    <property type="component" value="Unassembled WGS sequence"/>
</dbReference>
<evidence type="ECO:0000256" key="10">
    <source>
        <dbReference type="ARBA" id="ARBA00023235"/>
    </source>
</evidence>
<dbReference type="GO" id="GO:0046872">
    <property type="term" value="F:metal ion binding"/>
    <property type="evidence" value="ECO:0007669"/>
    <property type="project" value="UniProtKB-KW"/>
</dbReference>
<reference evidence="14" key="1">
    <citation type="journal article" date="2021" name="PeerJ">
        <title>Extensive microbial diversity within the chicken gut microbiome revealed by metagenomics and culture.</title>
        <authorList>
            <person name="Gilroy R."/>
            <person name="Ravi A."/>
            <person name="Getino M."/>
            <person name="Pursley I."/>
            <person name="Horton D.L."/>
            <person name="Alikhan N.F."/>
            <person name="Baker D."/>
            <person name="Gharbi K."/>
            <person name="Hall N."/>
            <person name="Watson M."/>
            <person name="Adriaenssens E.M."/>
            <person name="Foster-Nyarko E."/>
            <person name="Jarju S."/>
            <person name="Secka A."/>
            <person name="Antonio M."/>
            <person name="Oren A."/>
            <person name="Chaudhuri R.R."/>
            <person name="La Ragione R."/>
            <person name="Hildebrand F."/>
            <person name="Pallen M.J."/>
        </authorList>
    </citation>
    <scope>NUCLEOTIDE SEQUENCE</scope>
    <source>
        <strain evidence="14">14975</strain>
    </source>
</reference>
<dbReference type="SUPFAM" id="SSF102114">
    <property type="entry name" value="Radical SAM enzymes"/>
    <property type="match status" value="1"/>
</dbReference>
<gene>
    <name evidence="14" type="ORF">H9862_08245</name>
</gene>
<dbReference type="InterPro" id="IPR007197">
    <property type="entry name" value="rSAM"/>
</dbReference>
<evidence type="ECO:0000259" key="13">
    <source>
        <dbReference type="PROSITE" id="PS51918"/>
    </source>
</evidence>
<dbReference type="InterPro" id="IPR003739">
    <property type="entry name" value="Lys_aminomutase/Glu_NH3_mut"/>
</dbReference>
<organism evidence="14 15">
    <name type="scientific">Candidatus Akkermansia intestinigallinarum</name>
    <dbReference type="NCBI Taxonomy" id="2838431"/>
    <lineage>
        <taxon>Bacteria</taxon>
        <taxon>Pseudomonadati</taxon>
        <taxon>Verrucomicrobiota</taxon>
        <taxon>Verrucomicrobiia</taxon>
        <taxon>Verrucomicrobiales</taxon>
        <taxon>Akkermansiaceae</taxon>
        <taxon>Akkermansia</taxon>
    </lineage>
</organism>
<keyword evidence="8" id="KW-0408">Iron</keyword>
<evidence type="ECO:0000256" key="2">
    <source>
        <dbReference type="ARBA" id="ARBA00001966"/>
    </source>
</evidence>
<feature type="binding site" evidence="11">
    <location>
        <position position="130"/>
    </location>
    <ligand>
        <name>[4Fe-4S] cluster</name>
        <dbReference type="ChEBI" id="CHEBI:49883"/>
        <note>4Fe-4S-S-AdoMet</note>
    </ligand>
</feature>
<dbReference type="GO" id="GO:0051539">
    <property type="term" value="F:4 iron, 4 sulfur cluster binding"/>
    <property type="evidence" value="ECO:0007669"/>
    <property type="project" value="UniProtKB-KW"/>
</dbReference>
<comment type="cofactor">
    <cofactor evidence="1 12">
        <name>pyridoxal 5'-phosphate</name>
        <dbReference type="ChEBI" id="CHEBI:597326"/>
    </cofactor>
</comment>
<dbReference type="InterPro" id="IPR058240">
    <property type="entry name" value="rSAM_sf"/>
</dbReference>
<dbReference type="EMBL" id="DXFQ01000155">
    <property type="protein sequence ID" value="HIX20572.1"/>
    <property type="molecule type" value="Genomic_DNA"/>
</dbReference>
<dbReference type="Pfam" id="PF04055">
    <property type="entry name" value="Radical_SAM"/>
    <property type="match status" value="1"/>
</dbReference>
<comment type="cofactor">
    <cofactor evidence="2">
        <name>[4Fe-4S] cluster</name>
        <dbReference type="ChEBI" id="CHEBI:49883"/>
    </cofactor>
</comment>
<dbReference type="PANTHER" id="PTHR30538">
    <property type="entry name" value="LYSINE 2,3-AMINOMUTASE-RELATED"/>
    <property type="match status" value="1"/>
</dbReference>
<dbReference type="PROSITE" id="PS51918">
    <property type="entry name" value="RADICAL_SAM"/>
    <property type="match status" value="1"/>
</dbReference>
<evidence type="ECO:0000256" key="1">
    <source>
        <dbReference type="ARBA" id="ARBA00001933"/>
    </source>
</evidence>
<evidence type="ECO:0000313" key="14">
    <source>
        <dbReference type="EMBL" id="HIX20572.1"/>
    </source>
</evidence>
<feature type="modified residue" description="N6-(pyridoxal phosphate)lysine" evidence="12">
    <location>
        <position position="342"/>
    </location>
</feature>
<dbReference type="Gene3D" id="3.20.20.70">
    <property type="entry name" value="Aldolase class I"/>
    <property type="match status" value="1"/>
</dbReference>
<keyword evidence="10" id="KW-0413">Isomerase</keyword>
<keyword evidence="6 11" id="KW-0479">Metal-binding</keyword>
<evidence type="ECO:0000256" key="3">
    <source>
        <dbReference type="ARBA" id="ARBA00008703"/>
    </source>
</evidence>
<name>A0A9D2AHV9_9BACT</name>
<accession>A0A9D2AHV9</accession>
<comment type="caution">
    <text evidence="14">The sequence shown here is derived from an EMBL/GenBank/DDBJ whole genome shotgun (WGS) entry which is preliminary data.</text>
</comment>